<dbReference type="InterPro" id="IPR001969">
    <property type="entry name" value="Aspartic_peptidase_AS"/>
</dbReference>
<dbReference type="Pfam" id="PF13650">
    <property type="entry name" value="Asp_protease_2"/>
    <property type="match status" value="1"/>
</dbReference>
<evidence type="ECO:0000313" key="2">
    <source>
        <dbReference type="Proteomes" id="UP000335538"/>
    </source>
</evidence>
<dbReference type="SUPFAM" id="SSF50630">
    <property type="entry name" value="Acid proteases"/>
    <property type="match status" value="2"/>
</dbReference>
<protein>
    <recommendedName>
        <fullName evidence="3">Aspartyl protease</fullName>
    </recommendedName>
</protein>
<sequence>MNGIPPDLKPPSPGTVDILMTIHPAAPTEGRPCASLTALLTRYRRAARRLALLTLMGVATVFAVGCGEHAAPAPSTNAPLAAPVAPVLTASFKPNTGLIVPVSIAGKGYHFIVDTGASFSAIDSQLGASLTRAPSDAQVPVIFQKMLAQGFTTPNGTLTRADLPLWQSLPLQLGNHTLAASLPWLGLDLSLTSQAAGQKIDGIIGMDIVRQFTWVVDNRTGQVTVWRDRPSSEHFSHCVPYEDSFGKSPGISVEFGENWVNFRMDTGARYSIANAPLLKHLAEHKAVTTLGGATPSATVNGLAQSRDHMLTGFSFDGHALGRLHVSEGTDNFLGLNFFARLDRYMIVPSTMEFCYEASRFTQDEPVPLRNIPIRFINGHVELFGDASNELARYGLQHGDVLLDINGQRIAPAAIADAREQLATTPAGTLNLTIERAGARRDIHL</sequence>
<dbReference type="InterPro" id="IPR021109">
    <property type="entry name" value="Peptidase_aspartic_dom_sf"/>
</dbReference>
<dbReference type="InterPro" id="IPR034122">
    <property type="entry name" value="Retropepsin-like_bacterial"/>
</dbReference>
<evidence type="ECO:0008006" key="3">
    <source>
        <dbReference type="Google" id="ProtNLM"/>
    </source>
</evidence>
<dbReference type="Gene3D" id="2.30.42.10">
    <property type="match status" value="1"/>
</dbReference>
<dbReference type="SUPFAM" id="SSF50156">
    <property type="entry name" value="PDZ domain-like"/>
    <property type="match status" value="1"/>
</dbReference>
<dbReference type="CDD" id="cd05483">
    <property type="entry name" value="retropepsin_like_bacteria"/>
    <property type="match status" value="1"/>
</dbReference>
<gene>
    <name evidence="1" type="ORF">PSP31121_04744</name>
</gene>
<proteinExistence type="predicted"/>
<dbReference type="PROSITE" id="PS00141">
    <property type="entry name" value="ASP_PROTEASE"/>
    <property type="match status" value="1"/>
</dbReference>
<evidence type="ECO:0000313" key="1">
    <source>
        <dbReference type="EMBL" id="VVE84401.1"/>
    </source>
</evidence>
<dbReference type="InterPro" id="IPR036034">
    <property type="entry name" value="PDZ_sf"/>
</dbReference>
<accession>A0A5E5BDX1</accession>
<dbReference type="Gene3D" id="2.40.70.10">
    <property type="entry name" value="Acid Proteases"/>
    <property type="match status" value="1"/>
</dbReference>
<dbReference type="GO" id="GO:0004190">
    <property type="term" value="F:aspartic-type endopeptidase activity"/>
    <property type="evidence" value="ECO:0007669"/>
    <property type="project" value="InterPro"/>
</dbReference>
<name>A0A5E5BDX1_9BURK</name>
<dbReference type="AlphaFoldDB" id="A0A5E5BDX1"/>
<dbReference type="GO" id="GO:0006508">
    <property type="term" value="P:proteolysis"/>
    <property type="evidence" value="ECO:0007669"/>
    <property type="project" value="InterPro"/>
</dbReference>
<organism evidence="1 2">
    <name type="scientific">Pandoraea sputorum</name>
    <dbReference type="NCBI Taxonomy" id="93222"/>
    <lineage>
        <taxon>Bacteria</taxon>
        <taxon>Pseudomonadati</taxon>
        <taxon>Pseudomonadota</taxon>
        <taxon>Betaproteobacteria</taxon>
        <taxon>Burkholderiales</taxon>
        <taxon>Burkholderiaceae</taxon>
        <taxon>Pandoraea</taxon>
    </lineage>
</organism>
<dbReference type="EMBL" id="CABPSR010000018">
    <property type="protein sequence ID" value="VVE84401.1"/>
    <property type="molecule type" value="Genomic_DNA"/>
</dbReference>
<reference evidence="1 2" key="1">
    <citation type="submission" date="2019-08" db="EMBL/GenBank/DDBJ databases">
        <authorList>
            <person name="Peeters C."/>
        </authorList>
    </citation>
    <scope>NUCLEOTIDE SEQUENCE [LARGE SCALE GENOMIC DNA]</scope>
    <source>
        <strain evidence="1 2">LMG 31121</strain>
    </source>
</reference>
<dbReference type="Proteomes" id="UP000335538">
    <property type="component" value="Unassembled WGS sequence"/>
</dbReference>